<gene>
    <name evidence="1" type="ORF">ACFOX3_12985</name>
</gene>
<comment type="caution">
    <text evidence="1">The sequence shown here is derived from an EMBL/GenBank/DDBJ whole genome shotgun (WGS) entry which is preliminary data.</text>
</comment>
<evidence type="ECO:0000313" key="2">
    <source>
        <dbReference type="Proteomes" id="UP001595840"/>
    </source>
</evidence>
<accession>A0ABV8V8Y2</accession>
<proteinExistence type="predicted"/>
<organism evidence="1 2">
    <name type="scientific">Simiduia curdlanivorans</name>
    <dbReference type="NCBI Taxonomy" id="1492769"/>
    <lineage>
        <taxon>Bacteria</taxon>
        <taxon>Pseudomonadati</taxon>
        <taxon>Pseudomonadota</taxon>
        <taxon>Gammaproteobacteria</taxon>
        <taxon>Cellvibrionales</taxon>
        <taxon>Cellvibrionaceae</taxon>
        <taxon>Simiduia</taxon>
    </lineage>
</organism>
<keyword evidence="2" id="KW-1185">Reference proteome</keyword>
<dbReference type="Pfam" id="PF12836">
    <property type="entry name" value="HHH_3"/>
    <property type="match status" value="1"/>
</dbReference>
<name>A0ABV8V8Y2_9GAMM</name>
<dbReference type="SUPFAM" id="SSF81585">
    <property type="entry name" value="PsbU/PolX domain-like"/>
    <property type="match status" value="1"/>
</dbReference>
<dbReference type="Proteomes" id="UP001595840">
    <property type="component" value="Unassembled WGS sequence"/>
</dbReference>
<protein>
    <submittedName>
        <fullName evidence="1">ComEA family DNA-binding protein</fullName>
    </submittedName>
</protein>
<dbReference type="Gene3D" id="1.10.150.320">
    <property type="entry name" value="Photosystem II 12 kDa extrinsic protein"/>
    <property type="match status" value="1"/>
</dbReference>
<reference evidence="2" key="1">
    <citation type="journal article" date="2019" name="Int. J. Syst. Evol. Microbiol.">
        <title>The Global Catalogue of Microorganisms (GCM) 10K type strain sequencing project: providing services to taxonomists for standard genome sequencing and annotation.</title>
        <authorList>
            <consortium name="The Broad Institute Genomics Platform"/>
            <consortium name="The Broad Institute Genome Sequencing Center for Infectious Disease"/>
            <person name="Wu L."/>
            <person name="Ma J."/>
        </authorList>
    </citation>
    <scope>NUCLEOTIDE SEQUENCE [LARGE SCALE GENOMIC DNA]</scope>
    <source>
        <strain evidence="2">CECT 8570</strain>
    </source>
</reference>
<dbReference type="EMBL" id="JBHSCX010000020">
    <property type="protein sequence ID" value="MFC4363222.1"/>
    <property type="molecule type" value="Genomic_DNA"/>
</dbReference>
<sequence length="130" mass="14128">MSLLILVLLAVIAYLLSRIRFLLTAYGDDLADLRKEVAALRQAKPKPAPVQEPLPTPVKKGISADEIIKATDRININTISKTGLQRIPSIGATAAQRVIDARPYTDLTQLDAVKGLTKAQRDSLKSLLTV</sequence>
<dbReference type="GO" id="GO:0003677">
    <property type="term" value="F:DNA binding"/>
    <property type="evidence" value="ECO:0007669"/>
    <property type="project" value="UniProtKB-KW"/>
</dbReference>
<evidence type="ECO:0000313" key="1">
    <source>
        <dbReference type="EMBL" id="MFC4363222.1"/>
    </source>
</evidence>
<keyword evidence="1" id="KW-0238">DNA-binding</keyword>
<dbReference type="RefSeq" id="WP_290260881.1">
    <property type="nucleotide sequence ID" value="NZ_JAUFQG010000004.1"/>
</dbReference>